<gene>
    <name evidence="1" type="ORF">GpartN1_g1950.t1</name>
</gene>
<evidence type="ECO:0000313" key="1">
    <source>
        <dbReference type="EMBL" id="GJQ10159.1"/>
    </source>
</evidence>
<evidence type="ECO:0008006" key="3">
    <source>
        <dbReference type="Google" id="ProtNLM"/>
    </source>
</evidence>
<name>A0A9C7PTZ2_9RHOD</name>
<dbReference type="AlphaFoldDB" id="A0A9C7PTZ2"/>
<protein>
    <recommendedName>
        <fullName evidence="3">Protein kinase domain-containing protein</fullName>
    </recommendedName>
</protein>
<sequence length="426" mass="48791">MDLFRKKEKTVNLPLLKSLIKEPLDCRAAATLLSAFQYLFWILKQNTPESYRLAKHFALKRIIGNGVDGVTVFEDYTEDEGPFHRVDRDRVPFALKLNRRLYEQPDYENGKAINNLRLAGIPTFMLTYDQLNCPSPSFGTLLCKPFGRDVQMIALEYVPGSPIHSTPLNLEQFERVIANLMLSVALMQKILGKGHGDLHDQNVIIRPLDRPTRITLAGEYVVTGCEYLPVIIDYGRISVESSAAFEIGRFLGFVVENTQNEEIRERALQILKRLRVKKVIVPFREDNFHQYPHLKNVHPDALIDLVFDEFPFVLQIVPPMTVSCPPYKNAFVKVVVPRKTVVEEKAEVRDNCNGLNNLVDDLGEFSSAGTLILMSNYYDDIKASRYADLCSEETMEKARNAAKNIMNRAMHLTDELEKIRFERPKR</sequence>
<organism evidence="1 2">
    <name type="scientific">Galdieria partita</name>
    <dbReference type="NCBI Taxonomy" id="83374"/>
    <lineage>
        <taxon>Eukaryota</taxon>
        <taxon>Rhodophyta</taxon>
        <taxon>Bangiophyceae</taxon>
        <taxon>Galdieriales</taxon>
        <taxon>Galdieriaceae</taxon>
        <taxon>Galdieria</taxon>
    </lineage>
</organism>
<evidence type="ECO:0000313" key="2">
    <source>
        <dbReference type="Proteomes" id="UP001061958"/>
    </source>
</evidence>
<reference evidence="1" key="2">
    <citation type="submission" date="2022-01" db="EMBL/GenBank/DDBJ databases">
        <authorList>
            <person name="Hirooka S."/>
            <person name="Miyagishima S.Y."/>
        </authorList>
    </citation>
    <scope>NUCLEOTIDE SEQUENCE</scope>
    <source>
        <strain evidence="1">NBRC 102759</strain>
    </source>
</reference>
<dbReference type="Proteomes" id="UP001061958">
    <property type="component" value="Unassembled WGS sequence"/>
</dbReference>
<accession>A0A9C7PTZ2</accession>
<proteinExistence type="predicted"/>
<reference evidence="1" key="1">
    <citation type="journal article" date="2022" name="Proc. Natl. Acad. Sci. U.S.A.">
        <title>Life cycle and functional genomics of the unicellular red alga Galdieria for elucidating algal and plant evolution and industrial use.</title>
        <authorList>
            <person name="Hirooka S."/>
            <person name="Itabashi T."/>
            <person name="Ichinose T.M."/>
            <person name="Onuma R."/>
            <person name="Fujiwara T."/>
            <person name="Yamashita S."/>
            <person name="Jong L.W."/>
            <person name="Tomita R."/>
            <person name="Iwane A.H."/>
            <person name="Miyagishima S.Y."/>
        </authorList>
    </citation>
    <scope>NUCLEOTIDE SEQUENCE</scope>
    <source>
        <strain evidence="1">NBRC 102759</strain>
    </source>
</reference>
<dbReference type="EMBL" id="BQMJ01000013">
    <property type="protein sequence ID" value="GJQ10159.1"/>
    <property type="molecule type" value="Genomic_DNA"/>
</dbReference>
<keyword evidence="2" id="KW-1185">Reference proteome</keyword>
<comment type="caution">
    <text evidence="1">The sequence shown here is derived from an EMBL/GenBank/DDBJ whole genome shotgun (WGS) entry which is preliminary data.</text>
</comment>